<feature type="compositionally biased region" description="Polar residues" evidence="10">
    <location>
        <begin position="1258"/>
        <end position="1276"/>
    </location>
</feature>
<feature type="compositionally biased region" description="Gly residues" evidence="10">
    <location>
        <begin position="21"/>
        <end position="38"/>
    </location>
</feature>
<name>A0ABP2ETC8_AJEDR</name>
<keyword evidence="6" id="KW-0653">Protein transport</keyword>
<dbReference type="PANTHER" id="PTHR23198">
    <property type="entry name" value="NUCLEOPORIN"/>
    <property type="match status" value="1"/>
</dbReference>
<organism evidence="12 13">
    <name type="scientific">Ajellomyces dermatitidis (strain ER-3 / ATCC MYA-2586)</name>
    <name type="common">Blastomyces dermatitidis</name>
    <dbReference type="NCBI Taxonomy" id="559297"/>
    <lineage>
        <taxon>Eukaryota</taxon>
        <taxon>Fungi</taxon>
        <taxon>Dikarya</taxon>
        <taxon>Ascomycota</taxon>
        <taxon>Pezizomycotina</taxon>
        <taxon>Eurotiomycetes</taxon>
        <taxon>Eurotiomycetidae</taxon>
        <taxon>Onygenales</taxon>
        <taxon>Ajellomycetaceae</taxon>
        <taxon>Blastomyces</taxon>
    </lineage>
</organism>
<feature type="compositionally biased region" description="Polar residues" evidence="10">
    <location>
        <begin position="462"/>
        <end position="477"/>
    </location>
</feature>
<keyword evidence="4" id="KW-0068">Autocatalytic cleavage</keyword>
<dbReference type="InterPro" id="IPR036903">
    <property type="entry name" value="Nup98_auto-Pept-S59_dom_sf"/>
</dbReference>
<evidence type="ECO:0000256" key="4">
    <source>
        <dbReference type="ARBA" id="ARBA00022813"/>
    </source>
</evidence>
<comment type="similarity">
    <text evidence="2">Belongs to the nucleoporin GLFG family.</text>
</comment>
<dbReference type="InterPro" id="IPR007230">
    <property type="entry name" value="Nup98_auto-Pept-S59_dom"/>
</dbReference>
<keyword evidence="3" id="KW-0813">Transport</keyword>
<feature type="compositionally biased region" description="Low complexity" evidence="10">
    <location>
        <begin position="450"/>
        <end position="461"/>
    </location>
</feature>
<feature type="compositionally biased region" description="Acidic residues" evidence="10">
    <location>
        <begin position="1171"/>
        <end position="1182"/>
    </location>
</feature>
<feature type="compositionally biased region" description="Polar residues" evidence="10">
    <location>
        <begin position="433"/>
        <end position="449"/>
    </location>
</feature>
<accession>A0ABP2ETC8</accession>
<evidence type="ECO:0000313" key="12">
    <source>
        <dbReference type="EMBL" id="EEQ84904.1"/>
    </source>
</evidence>
<dbReference type="Gene3D" id="1.25.40.690">
    <property type="match status" value="1"/>
</dbReference>
<keyword evidence="8" id="KW-0906">Nuclear pore complex</keyword>
<feature type="compositionally biased region" description="Low complexity" evidence="10">
    <location>
        <begin position="240"/>
        <end position="250"/>
    </location>
</feature>
<keyword evidence="13" id="KW-1185">Reference proteome</keyword>
<feature type="region of interest" description="Disordered" evidence="10">
    <location>
        <begin position="346"/>
        <end position="633"/>
    </location>
</feature>
<evidence type="ECO:0000256" key="10">
    <source>
        <dbReference type="SAM" id="MobiDB-lite"/>
    </source>
</evidence>
<evidence type="ECO:0000256" key="7">
    <source>
        <dbReference type="ARBA" id="ARBA00023010"/>
    </source>
</evidence>
<sequence>MAFNTGSSFGGFGTGNQQQGTGFGSGTGFGGSSTGTGFGTTSSPFGGTGNTGSAFGSTSGGFGSGGGFGTNTAQSNPMFGSQNKGFGAGTTTTGGNLFGASSTPSTTFGGSGFGSGGTGFGGTATGTTGTGVFGSTQQQPQQTGFGSAGQGSSMFGGTATGGTAFGQAGSAFGASGTALSGAVPPAEGTANPPFSAYTEKDQGSSITSHYQTISAMAPYSKYSFEELRVADYQHGRRYGTTTGQTGFGSSAFGGFGQQQQQPPTTGAFGASTTTTPFGAAATTAPTGFGQTQTTGFGTGTSNPLFGASKPATSLFGAATTSQPSGFGTTATTGGFGSTSNLSGATLFGSGTQQNRPAFGGTGSAFGGFGQQGTTTTSASPFGGTTATAPAFGQQQGQQQTTGTGFGFGQTQAQTPSKPLFGGFGGTTTQQQQPSTNPFGGATTGTSGLFGQTAQQQPQQGTSLFGNTANQQTGTTSLFGGGNQQQQQQEQKPSLFGNLNAGQTTTGTTPFSGFGAQNTQQAGTSLFGSQAQQQQKPSLFGGSTTQPAFGQTANATGGGTSLFNLGGAGQPQQQQQQQQPVGGFGSSLLNQSQQPQQQQATGLQASLLDGNPYGSQSIFSGLPPPNAPSPGPLATPLSATIRQKQRTPLPVYKISPSAANRLITPPTRQGYGFSYSTYGTPSSSYSTPSALSSSLLGGSLRGGSLGRSFNKSMSTSNLRKTFDGSTDSILSPGAFSAGTSRYSNANLKRLTIDRSLRTDLFSRSTQSPSLTNGEDQGSSKLKKKVSFDSQTTGGDSGAEADGSVVRVETESPEPTAEELGFLRSSRKQPAGVNGTNGTVKDVNGVNGAASNVPEMEQVRGNELSIVPEGREQDGAAVSPPGEVPAKAPGGDPKPGEYWMKPTRSELSKLPREQQKRFVGFTVGRAGCGSVTFDEPVDLTTVDLDSLFDKFIKIGTRSITVYPDDVTKPPRGKGLNVPSTLRIENSWPRGRDKKAPSHMTSGPTFDRHVERLKRVTNTEFIAYEKLTGTWVFKVPHFTTYGLDYDDDDDEGENFDQSTLSAPPPDTPTPKAQTQTPTQSSFANSEFDSTISLNESYMDDSTTGMEDDTFEFKKRKLVPGAFLGQGGNDGGMEDQAMDTDEEELDQDSFLDDDRSSASRSETGSLEQTNSQDGTELEGLSEDDNELDVTMVGAFPAPDHSMEQMMHSSPLKPTTTFQRPDQQHGSPSQAHLDLGGNWAEQLQRTISPRKQNRQALREIQGNVFTDLNNEDGGSTPTKSTRPARETAGFATSIDLMNSLFPQAKSSGGQGRPHKDAKAKGFQWPYPKQSKTVGGNVKDMSENDIMFHNSFKPKFGCMDNLICPRIPGSIGRSEAPWNQAGALSSDGRTIVLHKYDQPTSPPSTLDEQKSRTNILVIDNVPFARLSKADFSALADTVRDNSPAGDLERQVWQLANVLFNDDIHDDISAGVPKNLRHQYLHRIKKDRLSRLWQSIIRDRHSNEIANIESPEERAIAYLCSNRIDEACKTLVESRNLHLATLIPQIGRNSTVRRDMQEQIESWRKHNVYSEMTEPIRALYELLAGNCLRSDGKPGGALEDRASTFYLSERFELDWIQAFGLRLWYGIDEGASIEAAVELFHHDITHGNEPAYPFSAVSGDSSRDDPLESPLWVMLKSFTAVVGRQENRKIPPIHLPEAILPDALSGTPLRNRFSFQLFHHLQALMGHLDAAVINEARGDQLTWDYAWELAALEQFPSSIFVLEHLLNSSQRERSIKELLSRFAAWLPVRTFDDGTPNPLWNYIVGDLQVPTSWIWVAKALYARAQCDPSSEVQYLINAKHWNEAHETFRRLVGPRTVIERDYATLGTLLSGFGESPERKVRGWVTGGAIYDDFLHLITAKGARREPSRLKRLVSALAALGLKMESEKGRDMDKDENRDSPSSASVSLEETVAFREISHVVAGWCARDTRSTIEPSAILNLLLTQDTRLLHTAEMSRRYYNIIMATAH</sequence>
<feature type="compositionally biased region" description="Polar residues" evidence="10">
    <location>
        <begin position="1154"/>
        <end position="1170"/>
    </location>
</feature>
<evidence type="ECO:0000256" key="8">
    <source>
        <dbReference type="ARBA" id="ARBA00023132"/>
    </source>
</evidence>
<protein>
    <submittedName>
        <fullName evidence="12">Nucleoporin SONB</fullName>
    </submittedName>
</protein>
<dbReference type="InterPro" id="IPR037665">
    <property type="entry name" value="Nucleoporin_S59-like"/>
</dbReference>
<feature type="compositionally biased region" description="Low complexity" evidence="10">
    <location>
        <begin position="1066"/>
        <end position="1078"/>
    </location>
</feature>
<feature type="region of interest" description="Disordered" evidence="10">
    <location>
        <begin position="66"/>
        <end position="87"/>
    </location>
</feature>
<feature type="compositionally biased region" description="Low complexity" evidence="10">
    <location>
        <begin position="371"/>
        <end position="414"/>
    </location>
</feature>
<feature type="region of interest" description="Disordered" evidence="10">
    <location>
        <begin position="870"/>
        <end position="896"/>
    </location>
</feature>
<evidence type="ECO:0000256" key="5">
    <source>
        <dbReference type="ARBA" id="ARBA00022816"/>
    </source>
</evidence>
<dbReference type="GeneID" id="69029783"/>
<feature type="compositionally biased region" description="Gly residues" evidence="10">
    <location>
        <begin position="119"/>
        <end position="132"/>
    </location>
</feature>
<evidence type="ECO:0000256" key="6">
    <source>
        <dbReference type="ARBA" id="ARBA00022927"/>
    </source>
</evidence>
<evidence type="ECO:0000256" key="1">
    <source>
        <dbReference type="ARBA" id="ARBA00004567"/>
    </source>
</evidence>
<dbReference type="InterPro" id="IPR025574">
    <property type="entry name" value="Nucleoporin_FG_rpt"/>
</dbReference>
<feature type="region of interest" description="Disordered" evidence="10">
    <location>
        <begin position="1"/>
        <end position="52"/>
    </location>
</feature>
<feature type="region of interest" description="Disordered" evidence="10">
    <location>
        <begin position="119"/>
        <end position="153"/>
    </location>
</feature>
<keyword evidence="9" id="KW-0539">Nucleus</keyword>
<evidence type="ECO:0000259" key="11">
    <source>
        <dbReference type="PROSITE" id="PS51434"/>
    </source>
</evidence>
<evidence type="ECO:0000256" key="2">
    <source>
        <dbReference type="ARBA" id="ARBA00008926"/>
    </source>
</evidence>
<feature type="compositionally biased region" description="Polar residues" evidence="10">
    <location>
        <begin position="1207"/>
        <end position="1225"/>
    </location>
</feature>
<dbReference type="Pfam" id="PF13634">
    <property type="entry name" value="Nucleoporin_FG"/>
    <property type="match status" value="2"/>
</dbReference>
<feature type="region of interest" description="Disordered" evidence="10">
    <location>
        <begin position="1296"/>
        <end position="1330"/>
    </location>
</feature>
<keyword evidence="5" id="KW-0509">mRNA transport</keyword>
<dbReference type="Gene3D" id="1.10.10.2360">
    <property type="match status" value="1"/>
</dbReference>
<dbReference type="InterPro" id="IPR021967">
    <property type="entry name" value="Nup98_C"/>
</dbReference>
<evidence type="ECO:0000313" key="13">
    <source>
        <dbReference type="Proteomes" id="UP000002039"/>
    </source>
</evidence>
<feature type="compositionally biased region" description="Basic and acidic residues" evidence="10">
    <location>
        <begin position="1919"/>
        <end position="1931"/>
    </location>
</feature>
<feature type="region of interest" description="Disordered" evidence="10">
    <location>
        <begin position="1117"/>
        <end position="1182"/>
    </location>
</feature>
<feature type="compositionally biased region" description="Low complexity" evidence="10">
    <location>
        <begin position="39"/>
        <end position="52"/>
    </location>
</feature>
<feature type="compositionally biased region" description="Polar residues" evidence="10">
    <location>
        <begin position="346"/>
        <end position="355"/>
    </location>
</feature>
<proteinExistence type="inferred from homology"/>
<feature type="region of interest" description="Disordered" evidence="10">
    <location>
        <begin position="710"/>
        <end position="734"/>
    </location>
</feature>
<feature type="region of interest" description="Disordered" evidence="10">
    <location>
        <begin position="1257"/>
        <end position="1280"/>
    </location>
</feature>
<feature type="compositionally biased region" description="Pro residues" evidence="10">
    <location>
        <begin position="621"/>
        <end position="632"/>
    </location>
</feature>
<feature type="compositionally biased region" description="Polar residues" evidence="10">
    <location>
        <begin position="710"/>
        <end position="728"/>
    </location>
</feature>
<feature type="compositionally biased region" description="Gly residues" evidence="10">
    <location>
        <begin position="359"/>
        <end position="370"/>
    </location>
</feature>
<dbReference type="Pfam" id="PF12110">
    <property type="entry name" value="Nup96"/>
    <property type="match status" value="1"/>
</dbReference>
<dbReference type="Pfam" id="PF04096">
    <property type="entry name" value="Nucleoporin2"/>
    <property type="match status" value="1"/>
</dbReference>
<dbReference type="PANTHER" id="PTHR23198:SF6">
    <property type="entry name" value="NUCLEAR PORE COMPLEX PROTEIN NUP98-NUP96"/>
    <property type="match status" value="1"/>
</dbReference>
<evidence type="ECO:0000256" key="3">
    <source>
        <dbReference type="ARBA" id="ARBA00022448"/>
    </source>
</evidence>
<feature type="compositionally biased region" description="Low complexity" evidence="10">
    <location>
        <begin position="569"/>
        <end position="607"/>
    </location>
</feature>
<dbReference type="RefSeq" id="XP_045272778.1">
    <property type="nucleotide sequence ID" value="XM_045423949.1"/>
</dbReference>
<feature type="compositionally biased region" description="Acidic residues" evidence="10">
    <location>
        <begin position="1041"/>
        <end position="1051"/>
    </location>
</feature>
<dbReference type="SUPFAM" id="SSF82215">
    <property type="entry name" value="C-terminal autoproteolytic domain of nucleoporin nup98"/>
    <property type="match status" value="1"/>
</dbReference>
<feature type="region of interest" description="Disordered" evidence="10">
    <location>
        <begin position="183"/>
        <end position="203"/>
    </location>
</feature>
<feature type="compositionally biased region" description="Polar residues" evidence="10">
    <location>
        <begin position="762"/>
        <end position="778"/>
    </location>
</feature>
<gene>
    <name evidence="12" type="ORF">BDCG_08173</name>
</gene>
<feature type="domain" description="Peptidase S59" evidence="11">
    <location>
        <begin position="893"/>
        <end position="1035"/>
    </location>
</feature>
<feature type="region of interest" description="Disordered" evidence="10">
    <location>
        <begin position="762"/>
        <end position="847"/>
    </location>
</feature>
<keyword evidence="7" id="KW-0811">Translocation</keyword>
<dbReference type="PROSITE" id="PS51434">
    <property type="entry name" value="NUP_C"/>
    <property type="match status" value="1"/>
</dbReference>
<feature type="compositionally biased region" description="Polar residues" evidence="10">
    <location>
        <begin position="74"/>
        <end position="84"/>
    </location>
</feature>
<feature type="compositionally biased region" description="Low complexity" evidence="10">
    <location>
        <begin position="257"/>
        <end position="301"/>
    </location>
</feature>
<feature type="compositionally biased region" description="Acidic residues" evidence="10">
    <location>
        <begin position="1128"/>
        <end position="1147"/>
    </location>
</feature>
<dbReference type="EMBL" id="EQ999982">
    <property type="protein sequence ID" value="EEQ84904.1"/>
    <property type="molecule type" value="Genomic_DNA"/>
</dbReference>
<feature type="compositionally biased region" description="Polar residues" evidence="10">
    <location>
        <begin position="514"/>
        <end position="554"/>
    </location>
</feature>
<evidence type="ECO:0000256" key="9">
    <source>
        <dbReference type="ARBA" id="ARBA00023242"/>
    </source>
</evidence>
<feature type="region of interest" description="Disordered" evidence="10">
    <location>
        <begin position="240"/>
        <end position="303"/>
    </location>
</feature>
<feature type="region of interest" description="Disordered" evidence="10">
    <location>
        <begin position="1919"/>
        <end position="1939"/>
    </location>
</feature>
<feature type="region of interest" description="Disordered" evidence="10">
    <location>
        <begin position="1195"/>
        <end position="1229"/>
    </location>
</feature>
<reference evidence="13" key="1">
    <citation type="journal article" date="2015" name="PLoS Genet.">
        <title>The dynamic genome and transcriptome of the human fungal pathogen Blastomyces and close relative Emmonsia.</title>
        <authorList>
            <person name="Munoz J.F."/>
            <person name="Gauthier G.M."/>
            <person name="Desjardins C.A."/>
            <person name="Gallo J.E."/>
            <person name="Holder J."/>
            <person name="Sullivan T.D."/>
            <person name="Marty A.J."/>
            <person name="Carmen J.C."/>
            <person name="Chen Z."/>
            <person name="Ding L."/>
            <person name="Gujja S."/>
            <person name="Magrini V."/>
            <person name="Misas E."/>
            <person name="Mitreva M."/>
            <person name="Priest M."/>
            <person name="Saif S."/>
            <person name="Whiston E.A."/>
            <person name="Young S."/>
            <person name="Zeng Q."/>
            <person name="Goldman W.E."/>
            <person name="Mardis E.R."/>
            <person name="Taylor J.W."/>
            <person name="McEwen J.G."/>
            <person name="Clay O.K."/>
            <person name="Klein B.S."/>
            <person name="Cuomo C.A."/>
        </authorList>
    </citation>
    <scope>NUCLEOTIDE SEQUENCE [LARGE SCALE GENOMIC DNA]</scope>
    <source>
        <strain evidence="13">ER-3 / ATCC MYA-2586</strain>
    </source>
</reference>
<feature type="region of interest" description="Disordered" evidence="10">
    <location>
        <begin position="1041"/>
        <end position="1083"/>
    </location>
</feature>
<comment type="subcellular location">
    <subcellularLocation>
        <location evidence="1">Nucleus</location>
        <location evidence="1">Nuclear pore complex</location>
    </subcellularLocation>
</comment>
<dbReference type="Proteomes" id="UP000002039">
    <property type="component" value="Unassembled WGS sequence"/>
</dbReference>
<dbReference type="Gene3D" id="3.30.1610.10">
    <property type="entry name" value="Peptidase S59, nucleoporin"/>
    <property type="match status" value="1"/>
</dbReference>